<feature type="region of interest" description="Disordered" evidence="1">
    <location>
        <begin position="207"/>
        <end position="245"/>
    </location>
</feature>
<proteinExistence type="predicted"/>
<evidence type="ECO:0000313" key="3">
    <source>
        <dbReference type="Proteomes" id="UP000191342"/>
    </source>
</evidence>
<protein>
    <submittedName>
        <fullName evidence="2">Uncharacterized protein</fullName>
    </submittedName>
</protein>
<organism evidence="2 3">
    <name type="scientific">Penicillium flavigenum</name>
    <dbReference type="NCBI Taxonomy" id="254877"/>
    <lineage>
        <taxon>Eukaryota</taxon>
        <taxon>Fungi</taxon>
        <taxon>Dikarya</taxon>
        <taxon>Ascomycota</taxon>
        <taxon>Pezizomycotina</taxon>
        <taxon>Eurotiomycetes</taxon>
        <taxon>Eurotiomycetidae</taxon>
        <taxon>Eurotiales</taxon>
        <taxon>Aspergillaceae</taxon>
        <taxon>Penicillium</taxon>
    </lineage>
</organism>
<dbReference type="AlphaFoldDB" id="A0A1V6S874"/>
<evidence type="ECO:0000256" key="1">
    <source>
        <dbReference type="SAM" id="MobiDB-lite"/>
    </source>
</evidence>
<accession>A0A1V6S874</accession>
<gene>
    <name evidence="2" type="ORF">PENFLA_c096G07353</name>
</gene>
<name>A0A1V6S874_9EURO</name>
<dbReference type="OrthoDB" id="4330819at2759"/>
<keyword evidence="3" id="KW-1185">Reference proteome</keyword>
<reference evidence="3" key="1">
    <citation type="journal article" date="2017" name="Nat. Microbiol.">
        <title>Global analysis of biosynthetic gene clusters reveals vast potential of secondary metabolite production in Penicillium species.</title>
        <authorList>
            <person name="Nielsen J.C."/>
            <person name="Grijseels S."/>
            <person name="Prigent S."/>
            <person name="Ji B."/>
            <person name="Dainat J."/>
            <person name="Nielsen K.F."/>
            <person name="Frisvad J.C."/>
            <person name="Workman M."/>
            <person name="Nielsen J."/>
        </authorList>
    </citation>
    <scope>NUCLEOTIDE SEQUENCE [LARGE SCALE GENOMIC DNA]</scope>
    <source>
        <strain evidence="3">IBT 14082</strain>
    </source>
</reference>
<evidence type="ECO:0000313" key="2">
    <source>
        <dbReference type="EMBL" id="OQE10066.1"/>
    </source>
</evidence>
<sequence>MQFVQDASSEPYLEFSKIREGIYDAPSDFIIKAGSLYEPFDDQLLRECGGPSISFPLARVYEALQKSDQGCDHIWALFELLFSVSRDTDIRTLCEVMPGVYQVPQDVVVVRMHRSPAVGGISYRLISREWHSECQRLFALPRRTQELMLAEIYGGLWIRHERENQTPILLEMKAMMQDWLQDTAFPNTEEGMLTRLVLKLGTSRETVSLGGSGPNRSSKHESAKSEPALVSKEQPAFPAAPRPGVSAKVSAPIRLHTVRILLPDGTHPMEDIKGNGLGDVVLDAVPLQGLGAQHQAQDDHGNTKNELQVDLAVDESGILRVLMRYGVVKFIPLSSDDPIVLQQSATDPGLKKALCYQRLHSKYLQEYEKRHDLAEVLGYEIHNSLKDWYDNCLRDISRRLKQLGYF</sequence>
<dbReference type="EMBL" id="MLQL01000096">
    <property type="protein sequence ID" value="OQE10066.1"/>
    <property type="molecule type" value="Genomic_DNA"/>
</dbReference>
<comment type="caution">
    <text evidence="2">The sequence shown here is derived from an EMBL/GenBank/DDBJ whole genome shotgun (WGS) entry which is preliminary data.</text>
</comment>
<dbReference type="Proteomes" id="UP000191342">
    <property type="component" value="Unassembled WGS sequence"/>
</dbReference>